<feature type="compositionally biased region" description="Low complexity" evidence="1">
    <location>
        <begin position="25"/>
        <end position="34"/>
    </location>
</feature>
<dbReference type="STRING" id="1236970.JCM9140_4427"/>
<accession>W4Q8A2</accession>
<protein>
    <recommendedName>
        <fullName evidence="3">SsuA/THI5-like domain-containing protein</fullName>
    </recommendedName>
</protein>
<dbReference type="PANTHER" id="PTHR31528:SF3">
    <property type="entry name" value="THIAMINE BIOSYNTHESIS PROTEIN HI_0357-RELATED"/>
    <property type="match status" value="1"/>
</dbReference>
<sequence>MLKKKWGTYVLAGAFTLMMTACGSSTETESTSESVDAPSDDPEPVEETVEMTDVKQVTNWFAQPEHGGLYAALEKGFYEENGMNMSIDQGGPQVSSIQIVASGQAQFGLAQADDILIARAEGVPIVAIGTIFQTSPQGLLFHNSQGITDFADLQGRKGIIQPGIGYWEYIKEFYDLDDVQEITFTGQFIDFIEDETSFTQGYVTQDPFNFEQQGLDTDYLLIHDSGYQPYANVMFTTEELIENNPELVSAYVEASVKGWEFYKENYDEINPVIQESNPDFPTDQLAFTAETLVTYAFEGDAAEHGFGYMSEERWTTLHEQLAELEIITPLDDVGASFTNDFLPGH</sequence>
<feature type="domain" description="SsuA/THI5-like" evidence="3">
    <location>
        <begin position="63"/>
        <end position="267"/>
    </location>
</feature>
<dbReference type="EMBL" id="BAUT01000089">
    <property type="protein sequence ID" value="GAE28217.1"/>
    <property type="molecule type" value="Genomic_DNA"/>
</dbReference>
<dbReference type="GO" id="GO:0009228">
    <property type="term" value="P:thiamine biosynthetic process"/>
    <property type="evidence" value="ECO:0007669"/>
    <property type="project" value="InterPro"/>
</dbReference>
<keyword evidence="5" id="KW-1185">Reference proteome</keyword>
<dbReference type="InterPro" id="IPR015168">
    <property type="entry name" value="SsuA/THI5"/>
</dbReference>
<evidence type="ECO:0000256" key="1">
    <source>
        <dbReference type="SAM" id="MobiDB-lite"/>
    </source>
</evidence>
<evidence type="ECO:0000256" key="2">
    <source>
        <dbReference type="SAM" id="SignalP"/>
    </source>
</evidence>
<dbReference type="PANTHER" id="PTHR31528">
    <property type="entry name" value="4-AMINO-5-HYDROXYMETHYL-2-METHYLPYRIMIDINE PHOSPHATE SYNTHASE THI11-RELATED"/>
    <property type="match status" value="1"/>
</dbReference>
<evidence type="ECO:0000313" key="4">
    <source>
        <dbReference type="EMBL" id="GAE28217.1"/>
    </source>
</evidence>
<dbReference type="SUPFAM" id="SSF53850">
    <property type="entry name" value="Periplasmic binding protein-like II"/>
    <property type="match status" value="1"/>
</dbReference>
<reference evidence="4" key="1">
    <citation type="journal article" date="2014" name="Genome Announc.">
        <title>Draft Genome Sequences of Three Alkaliphilic Bacillus Strains, Bacillus wakoensis JCM 9140T, Bacillus akibai JCM 9157T, and Bacillus hemicellulosilyticus JCM 9152T.</title>
        <authorList>
            <person name="Yuki M."/>
            <person name="Oshima K."/>
            <person name="Suda W."/>
            <person name="Oshida Y."/>
            <person name="Kitamura K."/>
            <person name="Iida T."/>
            <person name="Hattori M."/>
            <person name="Ohkuma M."/>
        </authorList>
    </citation>
    <scope>NUCLEOTIDE SEQUENCE [LARGE SCALE GENOMIC DNA]</scope>
    <source>
        <strain evidence="4">JCM 9140</strain>
    </source>
</reference>
<feature type="chain" id="PRO_5039660265" description="SsuA/THI5-like domain-containing protein" evidence="2">
    <location>
        <begin position="24"/>
        <end position="345"/>
    </location>
</feature>
<dbReference type="Pfam" id="PF09084">
    <property type="entry name" value="NMT1"/>
    <property type="match status" value="1"/>
</dbReference>
<dbReference type="AlphaFoldDB" id="W4Q8A2"/>
<dbReference type="RefSeq" id="WP_034750611.1">
    <property type="nucleotide sequence ID" value="NZ_BAUT01000089.1"/>
</dbReference>
<organism evidence="4 5">
    <name type="scientific">Halalkalibacter wakoensis JCM 9140</name>
    <dbReference type="NCBI Taxonomy" id="1236970"/>
    <lineage>
        <taxon>Bacteria</taxon>
        <taxon>Bacillati</taxon>
        <taxon>Bacillota</taxon>
        <taxon>Bacilli</taxon>
        <taxon>Bacillales</taxon>
        <taxon>Bacillaceae</taxon>
        <taxon>Halalkalibacter</taxon>
    </lineage>
</organism>
<dbReference type="PROSITE" id="PS51257">
    <property type="entry name" value="PROKAR_LIPOPROTEIN"/>
    <property type="match status" value="1"/>
</dbReference>
<dbReference type="InterPro" id="IPR027939">
    <property type="entry name" value="NMT1/THI5"/>
</dbReference>
<feature type="region of interest" description="Disordered" evidence="1">
    <location>
        <begin position="25"/>
        <end position="45"/>
    </location>
</feature>
<gene>
    <name evidence="4" type="ORF">JCM9140_4427</name>
</gene>
<proteinExistence type="predicted"/>
<evidence type="ECO:0000313" key="5">
    <source>
        <dbReference type="Proteomes" id="UP000018890"/>
    </source>
</evidence>
<feature type="signal peptide" evidence="2">
    <location>
        <begin position="1"/>
        <end position="23"/>
    </location>
</feature>
<name>W4Q8A2_9BACI</name>
<comment type="caution">
    <text evidence="4">The sequence shown here is derived from an EMBL/GenBank/DDBJ whole genome shotgun (WGS) entry which is preliminary data.</text>
</comment>
<dbReference type="Proteomes" id="UP000018890">
    <property type="component" value="Unassembled WGS sequence"/>
</dbReference>
<keyword evidence="2" id="KW-0732">Signal</keyword>
<dbReference type="Gene3D" id="3.40.190.10">
    <property type="entry name" value="Periplasmic binding protein-like II"/>
    <property type="match status" value="2"/>
</dbReference>
<evidence type="ECO:0000259" key="3">
    <source>
        <dbReference type="Pfam" id="PF09084"/>
    </source>
</evidence>